<dbReference type="HOGENOM" id="CLU_000960_28_0_11"/>
<feature type="transmembrane region" description="Helical" evidence="8">
    <location>
        <begin position="343"/>
        <end position="362"/>
    </location>
</feature>
<protein>
    <submittedName>
        <fullName evidence="10">Drug resistance transporter</fullName>
    </submittedName>
</protein>
<dbReference type="SUPFAM" id="SSF103473">
    <property type="entry name" value="MFS general substrate transporter"/>
    <property type="match status" value="1"/>
</dbReference>
<dbReference type="Proteomes" id="UP000007947">
    <property type="component" value="Chromosome"/>
</dbReference>
<dbReference type="AlphaFoldDB" id="F5XH98"/>
<feature type="transmembrane region" description="Helical" evidence="8">
    <location>
        <begin position="281"/>
        <end position="303"/>
    </location>
</feature>
<keyword evidence="5 8" id="KW-0812">Transmembrane</keyword>
<comment type="similarity">
    <text evidence="2">Belongs to the major facilitator superfamily. EmrB family.</text>
</comment>
<keyword evidence="3" id="KW-0813">Transport</keyword>
<proteinExistence type="inferred from homology"/>
<dbReference type="KEGG" id="mph:MLP_50920"/>
<feature type="transmembrane region" description="Helical" evidence="8">
    <location>
        <begin position="207"/>
        <end position="225"/>
    </location>
</feature>
<feature type="transmembrane region" description="Helical" evidence="8">
    <location>
        <begin position="20"/>
        <end position="46"/>
    </location>
</feature>
<accession>F5XH98</accession>
<evidence type="ECO:0000256" key="3">
    <source>
        <dbReference type="ARBA" id="ARBA00022448"/>
    </source>
</evidence>
<dbReference type="GO" id="GO:0005886">
    <property type="term" value="C:plasma membrane"/>
    <property type="evidence" value="ECO:0007669"/>
    <property type="project" value="UniProtKB-SubCell"/>
</dbReference>
<organism evidence="10 11">
    <name type="scientific">Microlunatus phosphovorus (strain ATCC 700054 / DSM 10555 / JCM 9379 / NBRC 101784 / NCIMB 13414 / VKM Ac-1990 / NM-1)</name>
    <dbReference type="NCBI Taxonomy" id="1032480"/>
    <lineage>
        <taxon>Bacteria</taxon>
        <taxon>Bacillati</taxon>
        <taxon>Actinomycetota</taxon>
        <taxon>Actinomycetes</taxon>
        <taxon>Propionibacteriales</taxon>
        <taxon>Propionibacteriaceae</taxon>
        <taxon>Microlunatus</taxon>
    </lineage>
</organism>
<feature type="transmembrane region" description="Helical" evidence="8">
    <location>
        <begin position="58"/>
        <end position="78"/>
    </location>
</feature>
<dbReference type="InterPro" id="IPR020846">
    <property type="entry name" value="MFS_dom"/>
</dbReference>
<dbReference type="InterPro" id="IPR011701">
    <property type="entry name" value="MFS"/>
</dbReference>
<feature type="transmembrane region" description="Helical" evidence="8">
    <location>
        <begin position="115"/>
        <end position="136"/>
    </location>
</feature>
<dbReference type="eggNOG" id="COG2814">
    <property type="taxonomic scope" value="Bacteria"/>
</dbReference>
<dbReference type="Gene3D" id="1.20.1250.20">
    <property type="entry name" value="MFS general substrate transporter like domains"/>
    <property type="match status" value="1"/>
</dbReference>
<comment type="subcellular location">
    <subcellularLocation>
        <location evidence="1">Cell membrane</location>
        <topology evidence="1">Multi-pass membrane protein</topology>
    </subcellularLocation>
</comment>
<dbReference type="EMBL" id="AP012204">
    <property type="protein sequence ID" value="BAK38106.1"/>
    <property type="molecule type" value="Genomic_DNA"/>
</dbReference>
<feature type="transmembrane region" description="Helical" evidence="8">
    <location>
        <begin position="90"/>
        <end position="109"/>
    </location>
</feature>
<feature type="domain" description="Major facilitator superfamily (MFS) profile" evidence="9">
    <location>
        <begin position="20"/>
        <end position="476"/>
    </location>
</feature>
<keyword evidence="6 8" id="KW-1133">Transmembrane helix</keyword>
<feature type="transmembrane region" description="Helical" evidence="8">
    <location>
        <begin position="237"/>
        <end position="255"/>
    </location>
</feature>
<dbReference type="STRING" id="1032480.MLP_50920"/>
<sequence>MIMTTAAVAETKLPRRHRNVIATLLVATFVVILNETIMGVALPVLMEDLHLSAGTVQWLTTAFMLTMAVVIPTTGFLLQRFSTRRMYGMALGLFSAGTLLAGIAPGFWVLLLGRIVQASGTAIMLPLLMTTILTLVPVSRRGAVMGNVSIVISVAPAVGPTLSGLILQYLPWRFMFLLVLPIALAALVFGLRGLTNVNAEGDQPLDIVSVLLSVPGFGGIVFGLSQLGESSNGGVGWLGPVALGIGVICVVLFVLRQQALVKGKGALLDLRVFGYAMFRRGVALLVIAAVALFGAIILLPIYFQNIRGLSTLGTGMLLLPGGLLMGLLGPFVGRLFDRYGPRWLATSGATLLMLTMLALTQVTPTTPVPVLLGIHLVLSTGFAFLFTPAFTTALNPLPPHLYSHGSAILSTMQQVAGAAGVALLVAVMTLRMVAAQAGGTEAVAAEVSGLHLSFAVAAGIGAVAVGLALSLRKTEAAAPH</sequence>
<dbReference type="PANTHER" id="PTHR42718">
    <property type="entry name" value="MAJOR FACILITATOR SUPERFAMILY MULTIDRUG TRANSPORTER MFSC"/>
    <property type="match status" value="1"/>
</dbReference>
<dbReference type="InterPro" id="IPR004638">
    <property type="entry name" value="EmrB-like"/>
</dbReference>
<evidence type="ECO:0000256" key="5">
    <source>
        <dbReference type="ARBA" id="ARBA00022692"/>
    </source>
</evidence>
<dbReference type="InterPro" id="IPR036259">
    <property type="entry name" value="MFS_trans_sf"/>
</dbReference>
<reference evidence="10 11" key="1">
    <citation type="submission" date="2011-05" db="EMBL/GenBank/DDBJ databases">
        <title>Whole genome sequence of Microlunatus phosphovorus NM-1.</title>
        <authorList>
            <person name="Hosoyama A."/>
            <person name="Sasaki K."/>
            <person name="Harada T."/>
            <person name="Igarashi R."/>
            <person name="Kawakoshi A."/>
            <person name="Sasagawa M."/>
            <person name="Fukada J."/>
            <person name="Nakamura S."/>
            <person name="Katano Y."/>
            <person name="Hanada S."/>
            <person name="Kamagata Y."/>
            <person name="Nakamura N."/>
            <person name="Yamazaki S."/>
            <person name="Fujita N."/>
        </authorList>
    </citation>
    <scope>NUCLEOTIDE SEQUENCE [LARGE SCALE GENOMIC DNA]</scope>
    <source>
        <strain evidence="11">ATCC 700054 / DSM 10555 / JCM 9379 / NBRC 101784 / NCIMB 13414 / VKM Ac-1990 / NM-1</strain>
    </source>
</reference>
<evidence type="ECO:0000256" key="7">
    <source>
        <dbReference type="ARBA" id="ARBA00023136"/>
    </source>
</evidence>
<dbReference type="PRINTS" id="PR01036">
    <property type="entry name" value="TCRTETB"/>
</dbReference>
<dbReference type="Pfam" id="PF07690">
    <property type="entry name" value="MFS_1"/>
    <property type="match status" value="1"/>
</dbReference>
<evidence type="ECO:0000256" key="1">
    <source>
        <dbReference type="ARBA" id="ARBA00004651"/>
    </source>
</evidence>
<feature type="transmembrane region" description="Helical" evidence="8">
    <location>
        <begin position="450"/>
        <end position="471"/>
    </location>
</feature>
<dbReference type="CDD" id="cd17503">
    <property type="entry name" value="MFS_LmrB_MDR_like"/>
    <property type="match status" value="1"/>
</dbReference>
<feature type="transmembrane region" description="Helical" evidence="8">
    <location>
        <begin position="176"/>
        <end position="195"/>
    </location>
</feature>
<evidence type="ECO:0000313" key="10">
    <source>
        <dbReference type="EMBL" id="BAK38106.1"/>
    </source>
</evidence>
<keyword evidence="11" id="KW-1185">Reference proteome</keyword>
<name>F5XH98_MICPN</name>
<dbReference type="NCBIfam" id="TIGR00711">
    <property type="entry name" value="efflux_EmrB"/>
    <property type="match status" value="1"/>
</dbReference>
<dbReference type="PANTHER" id="PTHR42718:SF9">
    <property type="entry name" value="MAJOR FACILITATOR SUPERFAMILY MULTIDRUG TRANSPORTER MFSC"/>
    <property type="match status" value="1"/>
</dbReference>
<keyword evidence="7 8" id="KW-0472">Membrane</keyword>
<feature type="transmembrane region" description="Helical" evidence="8">
    <location>
        <begin position="315"/>
        <end position="336"/>
    </location>
</feature>
<dbReference type="Gene3D" id="1.20.1720.10">
    <property type="entry name" value="Multidrug resistance protein D"/>
    <property type="match status" value="1"/>
</dbReference>
<keyword evidence="4" id="KW-1003">Cell membrane</keyword>
<evidence type="ECO:0000256" key="4">
    <source>
        <dbReference type="ARBA" id="ARBA00022475"/>
    </source>
</evidence>
<evidence type="ECO:0000259" key="9">
    <source>
        <dbReference type="PROSITE" id="PS50850"/>
    </source>
</evidence>
<dbReference type="PROSITE" id="PS50850">
    <property type="entry name" value="MFS"/>
    <property type="match status" value="1"/>
</dbReference>
<dbReference type="OrthoDB" id="9812221at2"/>
<feature type="transmembrane region" description="Helical" evidence="8">
    <location>
        <begin position="368"/>
        <end position="394"/>
    </location>
</feature>
<dbReference type="GO" id="GO:0022857">
    <property type="term" value="F:transmembrane transporter activity"/>
    <property type="evidence" value="ECO:0007669"/>
    <property type="project" value="InterPro"/>
</dbReference>
<evidence type="ECO:0000313" key="11">
    <source>
        <dbReference type="Proteomes" id="UP000007947"/>
    </source>
</evidence>
<evidence type="ECO:0000256" key="6">
    <source>
        <dbReference type="ARBA" id="ARBA00022989"/>
    </source>
</evidence>
<evidence type="ECO:0000256" key="2">
    <source>
        <dbReference type="ARBA" id="ARBA00008537"/>
    </source>
</evidence>
<evidence type="ECO:0000256" key="8">
    <source>
        <dbReference type="SAM" id="Phobius"/>
    </source>
</evidence>
<gene>
    <name evidence="10" type="ordered locus">MLP_50920</name>
</gene>
<feature type="transmembrane region" description="Helical" evidence="8">
    <location>
        <begin position="148"/>
        <end position="170"/>
    </location>
</feature>
<feature type="transmembrane region" description="Helical" evidence="8">
    <location>
        <begin position="415"/>
        <end position="438"/>
    </location>
</feature>